<keyword evidence="2" id="KW-0548">Nucleotidyltransferase</keyword>
<evidence type="ECO:0000313" key="3">
    <source>
        <dbReference type="Proteomes" id="UP001151760"/>
    </source>
</evidence>
<feature type="domain" description="Reverse transcriptase zinc-binding" evidence="1">
    <location>
        <begin position="206"/>
        <end position="289"/>
    </location>
</feature>
<evidence type="ECO:0000259" key="1">
    <source>
        <dbReference type="Pfam" id="PF13966"/>
    </source>
</evidence>
<accession>A0ABQ5I6B4</accession>
<reference evidence="2" key="2">
    <citation type="submission" date="2022-01" db="EMBL/GenBank/DDBJ databases">
        <authorList>
            <person name="Yamashiro T."/>
            <person name="Shiraishi A."/>
            <person name="Satake H."/>
            <person name="Nakayama K."/>
        </authorList>
    </citation>
    <scope>NUCLEOTIDE SEQUENCE</scope>
</reference>
<sequence>MSRHSSWEETIGKLSFRLSKWKLKALSIGGRLTLIKYVLSPLPLYHMSIFKYPMVVLKILKSIRRNFFNGVANSDRKLSLIGWKNILASKKNGGLGALDISIRLPARCSPWLNILREFRRLSQKDRWLSDLPLKHLYPRVFRLELEEHVTVASKLRDMSLMSSFRRAPRGGIEEDQFRLLRASVAHILLPRINDRWVWNLESSGEFSVKSACSFIDDSLLPKVDAPTRWVKVVPIEINIFGWRVCLDKLPTRLNLSLRGVDILSILCPLCSIAVESSSHLLFSCQLARYLMLKVAHWWELEIHNFNSYGDWLIWLKNIRLPLKLKKILEGSCYVMWVKSVLPVLSWLVSARCLVFRPQINKKLRPIRRHTYTKKDMKWKRTWQNPICTKLDSMTFYLTSHPALT</sequence>
<dbReference type="EMBL" id="BQNB010020411">
    <property type="protein sequence ID" value="GJT95671.1"/>
    <property type="molecule type" value="Genomic_DNA"/>
</dbReference>
<dbReference type="InterPro" id="IPR026960">
    <property type="entry name" value="RVT-Znf"/>
</dbReference>
<dbReference type="PANTHER" id="PTHR33116">
    <property type="entry name" value="REVERSE TRANSCRIPTASE ZINC-BINDING DOMAIN-CONTAINING PROTEIN-RELATED-RELATED"/>
    <property type="match status" value="1"/>
</dbReference>
<proteinExistence type="predicted"/>
<reference evidence="2" key="1">
    <citation type="journal article" date="2022" name="Int. J. Mol. Sci.">
        <title>Draft Genome of Tanacetum Coccineum: Genomic Comparison of Closely Related Tanacetum-Family Plants.</title>
        <authorList>
            <person name="Yamashiro T."/>
            <person name="Shiraishi A."/>
            <person name="Nakayama K."/>
            <person name="Satake H."/>
        </authorList>
    </citation>
    <scope>NUCLEOTIDE SEQUENCE</scope>
</reference>
<comment type="caution">
    <text evidence="2">The sequence shown here is derived from an EMBL/GenBank/DDBJ whole genome shotgun (WGS) entry which is preliminary data.</text>
</comment>
<keyword evidence="2" id="KW-0808">Transferase</keyword>
<gene>
    <name evidence="2" type="ORF">Tco_1091189</name>
</gene>
<keyword evidence="3" id="KW-1185">Reference proteome</keyword>
<organism evidence="2 3">
    <name type="scientific">Tanacetum coccineum</name>
    <dbReference type="NCBI Taxonomy" id="301880"/>
    <lineage>
        <taxon>Eukaryota</taxon>
        <taxon>Viridiplantae</taxon>
        <taxon>Streptophyta</taxon>
        <taxon>Embryophyta</taxon>
        <taxon>Tracheophyta</taxon>
        <taxon>Spermatophyta</taxon>
        <taxon>Magnoliopsida</taxon>
        <taxon>eudicotyledons</taxon>
        <taxon>Gunneridae</taxon>
        <taxon>Pentapetalae</taxon>
        <taxon>asterids</taxon>
        <taxon>campanulids</taxon>
        <taxon>Asterales</taxon>
        <taxon>Asteraceae</taxon>
        <taxon>Asteroideae</taxon>
        <taxon>Anthemideae</taxon>
        <taxon>Anthemidinae</taxon>
        <taxon>Tanacetum</taxon>
    </lineage>
</organism>
<protein>
    <submittedName>
        <fullName evidence="2">RNA-directed DNA polymerase, eukaryota</fullName>
    </submittedName>
</protein>
<evidence type="ECO:0000313" key="2">
    <source>
        <dbReference type="EMBL" id="GJT95671.1"/>
    </source>
</evidence>
<dbReference type="GO" id="GO:0003964">
    <property type="term" value="F:RNA-directed DNA polymerase activity"/>
    <property type="evidence" value="ECO:0007669"/>
    <property type="project" value="UniProtKB-KW"/>
</dbReference>
<keyword evidence="2" id="KW-0695">RNA-directed DNA polymerase</keyword>
<dbReference type="Pfam" id="PF13966">
    <property type="entry name" value="zf-RVT"/>
    <property type="match status" value="1"/>
</dbReference>
<dbReference type="PANTHER" id="PTHR33116:SF79">
    <property type="entry name" value="REVERSE TRANSCRIPTASE DOMAIN, ZINC FINGER, CCHC-TYPE-RELATED"/>
    <property type="match status" value="1"/>
</dbReference>
<dbReference type="Proteomes" id="UP001151760">
    <property type="component" value="Unassembled WGS sequence"/>
</dbReference>
<name>A0ABQ5I6B4_9ASTR</name>